<dbReference type="NCBIfam" id="TIGR03317">
    <property type="entry name" value="ygfZ_signature"/>
    <property type="match status" value="1"/>
</dbReference>
<feature type="domain" description="GCVT N-terminal" evidence="2">
    <location>
        <begin position="97"/>
        <end position="320"/>
    </location>
</feature>
<sequence>MAIASFNPVSFSAHFSVLQRVKCSVQPQAENWSLYPAPWNPLKISKRVFPGCFKMRLKAAELVPPPIDNDLHAILSDMGATISGDGTVQTFGNDVESLEAAESSVAVVEMSHFGRLRVTGEDRIRFLHNQSTADFQSEKEGQGCDTVFVTPTGRTVDLVTAWIMKSSVILFVSPTMRHTLQALLNKYIFFADKVEVEDITDKTHFFSLIGPHSHRVLDKLNLGAIKDQPYGTHMHYAVEGTPVTVGVGGGLAGPGYSFMLSTDTAGLVWEAIVDAGAVPMGSVAWEHLRVWQGRPVPGKELTDEFNALEAGLWKTISLTKGCYIGQETIARLITYDNVKQQLWGVHLDGPVQPNTVLYKEGVKVGKLTSCVEAKEGSQHKYTGLAYIRRQAGGAGLKVEIEEGISGVVVDVPFLTRSLPHHENNTSTNIMST</sequence>
<gene>
    <name evidence="3" type="ORF">CSSPTR1EN2_LOCUS22822</name>
</gene>
<evidence type="ECO:0000313" key="4">
    <source>
        <dbReference type="Proteomes" id="UP001497512"/>
    </source>
</evidence>
<dbReference type="Gene3D" id="3.30.1360.120">
    <property type="entry name" value="Probable tRNA modification gtpase trme, domain 1"/>
    <property type="match status" value="1"/>
</dbReference>
<reference evidence="3" key="1">
    <citation type="submission" date="2024-02" db="EMBL/GenBank/DDBJ databases">
        <authorList>
            <consortium name="ELIXIR-Norway"/>
            <consortium name="Elixir Norway"/>
        </authorList>
    </citation>
    <scope>NUCLEOTIDE SEQUENCE</scope>
</reference>
<proteinExistence type="predicted"/>
<evidence type="ECO:0000256" key="1">
    <source>
        <dbReference type="ARBA" id="ARBA00022946"/>
    </source>
</evidence>
<evidence type="ECO:0000313" key="3">
    <source>
        <dbReference type="EMBL" id="CAK9235649.1"/>
    </source>
</evidence>
<dbReference type="InterPro" id="IPR027266">
    <property type="entry name" value="TrmE/GcvT-like"/>
</dbReference>
<dbReference type="InterPro" id="IPR017703">
    <property type="entry name" value="YgfZ/GCV_T_CS"/>
</dbReference>
<dbReference type="PANTHER" id="PTHR43757">
    <property type="entry name" value="AMINOMETHYLTRANSFERASE"/>
    <property type="match status" value="1"/>
</dbReference>
<dbReference type="InterPro" id="IPR006222">
    <property type="entry name" value="GCVT_N"/>
</dbReference>
<organism evidence="3 4">
    <name type="scientific">Sphagnum troendelagicum</name>
    <dbReference type="NCBI Taxonomy" id="128251"/>
    <lineage>
        <taxon>Eukaryota</taxon>
        <taxon>Viridiplantae</taxon>
        <taxon>Streptophyta</taxon>
        <taxon>Embryophyta</taxon>
        <taxon>Bryophyta</taxon>
        <taxon>Sphagnophytina</taxon>
        <taxon>Sphagnopsida</taxon>
        <taxon>Sphagnales</taxon>
        <taxon>Sphagnaceae</taxon>
        <taxon>Sphagnum</taxon>
    </lineage>
</organism>
<name>A0ABP0V1X3_9BRYO</name>
<dbReference type="Proteomes" id="UP001497512">
    <property type="component" value="Chromosome 8"/>
</dbReference>
<dbReference type="InterPro" id="IPR028896">
    <property type="entry name" value="GcvT/YgfZ/DmdA"/>
</dbReference>
<evidence type="ECO:0000259" key="2">
    <source>
        <dbReference type="Pfam" id="PF01571"/>
    </source>
</evidence>
<dbReference type="PANTHER" id="PTHR43757:SF14">
    <property type="entry name" value="GLYCINE CLEAVAGE T-PROTEIN FAMILY"/>
    <property type="match status" value="1"/>
</dbReference>
<keyword evidence="4" id="KW-1185">Reference proteome</keyword>
<keyword evidence="1" id="KW-0809">Transit peptide</keyword>
<dbReference type="EMBL" id="OZ019900">
    <property type="protein sequence ID" value="CAK9235649.1"/>
    <property type="molecule type" value="Genomic_DNA"/>
</dbReference>
<dbReference type="Pfam" id="PF01571">
    <property type="entry name" value="GCV_T"/>
    <property type="match status" value="1"/>
</dbReference>
<protein>
    <recommendedName>
        <fullName evidence="2">GCVT N-terminal domain-containing protein</fullName>
    </recommendedName>
</protein>
<accession>A0ABP0V1X3</accession>
<dbReference type="SUPFAM" id="SSF103025">
    <property type="entry name" value="Folate-binding domain"/>
    <property type="match status" value="1"/>
</dbReference>